<accession>A0A1B8NYC5</accession>
<sequence>MADIYQAVTDRIVAQLEQGTIPWVKPWNSSGKPEPALTPRNAVTGRPYNGINVVLLWSAAAENGYTQDRWLTFKQAKEAGGSVKKGETSTLACFYKPMKKPKLDDDGNQELDEEGNPKEDRFAILRGFNLFNIDQCEGLPDEITEPGSSVEAAFSPHEEAEHVMASSGVAIEHVEGNKAFYTPALDRIRLPARHQFELAERYYSTALHELVHATGHQKRLAREGIVAFDGFGSPSYAREELVAELGMAYLCGHLGIAGELQDASYIANWIAVLREDKRAIFNASGHAREAAEFLLERAEVTPRQEASPGRQCA</sequence>
<keyword evidence="3" id="KW-0548">Nucleotidyltransferase</keyword>
<evidence type="ECO:0000313" key="4">
    <source>
        <dbReference type="Proteomes" id="UP000092504"/>
    </source>
</evidence>
<comment type="caution">
    <text evidence="3">The sequence shown here is derived from an EMBL/GenBank/DDBJ whole genome shotgun (WGS) entry which is preliminary data.</text>
</comment>
<protein>
    <submittedName>
        <fullName evidence="3">DNA primase TraC</fullName>
        <ecNumber evidence="3">2.7.7.-</ecNumber>
    </submittedName>
</protein>
<reference evidence="3 4" key="1">
    <citation type="submission" date="2016-06" db="EMBL/GenBank/DDBJ databases">
        <title>Genome sequence of halotolerant plant growth promoting strain of Halomonas elongata HEK1 isolated from salterns of Rann of Kutch, Gujarat, India.</title>
        <authorList>
            <person name="Gaba S."/>
            <person name="Singh R.N."/>
            <person name="Abrol S."/>
            <person name="Kaushik R."/>
            <person name="Saxena A.K."/>
        </authorList>
    </citation>
    <scope>NUCLEOTIDE SEQUENCE [LARGE SCALE GENOMIC DNA]</scope>
    <source>
        <strain evidence="3 4">HEK1</strain>
    </source>
</reference>
<dbReference type="InterPro" id="IPR041459">
    <property type="entry name" value="MPTase-PolyVal"/>
</dbReference>
<evidence type="ECO:0000259" key="1">
    <source>
        <dbReference type="Pfam" id="PF08401"/>
    </source>
</evidence>
<dbReference type="GO" id="GO:0003697">
    <property type="term" value="F:single-stranded DNA binding"/>
    <property type="evidence" value="ECO:0007669"/>
    <property type="project" value="InterPro"/>
</dbReference>
<dbReference type="PIRSF" id="PIRSF037112">
    <property type="entry name" value="Antirestriction_ArdC"/>
    <property type="match status" value="1"/>
</dbReference>
<dbReference type="AlphaFoldDB" id="A0A1B8NYC5"/>
<organism evidence="3 4">
    <name type="scientific">Halomonas elongata</name>
    <dbReference type="NCBI Taxonomy" id="2746"/>
    <lineage>
        <taxon>Bacteria</taxon>
        <taxon>Pseudomonadati</taxon>
        <taxon>Pseudomonadota</taxon>
        <taxon>Gammaproteobacteria</taxon>
        <taxon>Oceanospirillales</taxon>
        <taxon>Halomonadaceae</taxon>
        <taxon>Halomonas</taxon>
    </lineage>
</organism>
<dbReference type="Proteomes" id="UP000092504">
    <property type="component" value="Unassembled WGS sequence"/>
</dbReference>
<dbReference type="GO" id="GO:0016779">
    <property type="term" value="F:nucleotidyltransferase activity"/>
    <property type="evidence" value="ECO:0007669"/>
    <property type="project" value="UniProtKB-KW"/>
</dbReference>
<evidence type="ECO:0000259" key="2">
    <source>
        <dbReference type="Pfam" id="PF18818"/>
    </source>
</evidence>
<gene>
    <name evidence="3" type="primary">traC_3</name>
    <name evidence="3" type="ORF">A8U91_04055</name>
</gene>
<dbReference type="InterPro" id="IPR013610">
    <property type="entry name" value="ArdC_N"/>
</dbReference>
<dbReference type="Pfam" id="PF08401">
    <property type="entry name" value="ArdcN"/>
    <property type="match status" value="1"/>
</dbReference>
<proteinExistence type="predicted"/>
<evidence type="ECO:0000313" key="3">
    <source>
        <dbReference type="EMBL" id="OBX34992.1"/>
    </source>
</evidence>
<dbReference type="InterPro" id="IPR017113">
    <property type="entry name" value="Antirestriction_ArdC"/>
</dbReference>
<feature type="domain" description="Polyvalent protein metallopeptidase" evidence="2">
    <location>
        <begin position="158"/>
        <end position="285"/>
    </location>
</feature>
<dbReference type="PATRIC" id="fig|2746.7.peg.4176"/>
<keyword evidence="3" id="KW-0808">Transferase</keyword>
<name>A0A1B8NYC5_HALEL</name>
<feature type="domain" description="N-terminal" evidence="1">
    <location>
        <begin position="3"/>
        <end position="131"/>
    </location>
</feature>
<dbReference type="EMBL" id="MAJD01000002">
    <property type="protein sequence ID" value="OBX34992.1"/>
    <property type="molecule type" value="Genomic_DNA"/>
</dbReference>
<dbReference type="Pfam" id="PF18818">
    <property type="entry name" value="MPTase-PolyVal"/>
    <property type="match status" value="1"/>
</dbReference>
<dbReference type="EC" id="2.7.7.-" evidence="3"/>